<evidence type="ECO:0000313" key="2">
    <source>
        <dbReference type="Proteomes" id="UP000287651"/>
    </source>
</evidence>
<evidence type="ECO:0000313" key="1">
    <source>
        <dbReference type="EMBL" id="RRT31288.1"/>
    </source>
</evidence>
<accession>A0A426WVR0</accession>
<sequence length="78" mass="8369">MGGLPVDLGGLPAVNRWPLPTFFGMGCLTTTLAVYPSKVAGRRSDSVVRAVQLLSTGGLPVVFSIRMEKMKEVKRPPL</sequence>
<dbReference type="AlphaFoldDB" id="A0A426WVR0"/>
<name>A0A426WVR0_ENSVE</name>
<protein>
    <submittedName>
        <fullName evidence="1">Uncharacterized protein</fullName>
    </submittedName>
</protein>
<organism evidence="1 2">
    <name type="scientific">Ensete ventricosum</name>
    <name type="common">Abyssinian banana</name>
    <name type="synonym">Musa ensete</name>
    <dbReference type="NCBI Taxonomy" id="4639"/>
    <lineage>
        <taxon>Eukaryota</taxon>
        <taxon>Viridiplantae</taxon>
        <taxon>Streptophyta</taxon>
        <taxon>Embryophyta</taxon>
        <taxon>Tracheophyta</taxon>
        <taxon>Spermatophyta</taxon>
        <taxon>Magnoliopsida</taxon>
        <taxon>Liliopsida</taxon>
        <taxon>Zingiberales</taxon>
        <taxon>Musaceae</taxon>
        <taxon>Ensete</taxon>
    </lineage>
</organism>
<comment type="caution">
    <text evidence="1">The sequence shown here is derived from an EMBL/GenBank/DDBJ whole genome shotgun (WGS) entry which is preliminary data.</text>
</comment>
<dbReference type="Proteomes" id="UP000287651">
    <property type="component" value="Unassembled WGS sequence"/>
</dbReference>
<gene>
    <name evidence="1" type="ORF">B296_00052559</name>
</gene>
<reference evidence="1 2" key="1">
    <citation type="journal article" date="2014" name="Agronomy (Basel)">
        <title>A Draft Genome Sequence for Ensete ventricosum, the Drought-Tolerant Tree Against Hunger.</title>
        <authorList>
            <person name="Harrison J."/>
            <person name="Moore K.A."/>
            <person name="Paszkiewicz K."/>
            <person name="Jones T."/>
            <person name="Grant M."/>
            <person name="Ambacheew D."/>
            <person name="Muzemil S."/>
            <person name="Studholme D.J."/>
        </authorList>
    </citation>
    <scope>NUCLEOTIDE SEQUENCE [LARGE SCALE GENOMIC DNA]</scope>
</reference>
<proteinExistence type="predicted"/>
<dbReference type="EMBL" id="AMZH03041929">
    <property type="protein sequence ID" value="RRT31288.1"/>
    <property type="molecule type" value="Genomic_DNA"/>
</dbReference>